<dbReference type="Gene3D" id="3.30.565.60">
    <property type="match status" value="1"/>
</dbReference>
<dbReference type="GO" id="GO:0004386">
    <property type="term" value="F:helicase activity"/>
    <property type="evidence" value="ECO:0007669"/>
    <property type="project" value="UniProtKB-KW"/>
</dbReference>
<name>A0A318SBT4_9DEIO</name>
<dbReference type="SUPFAM" id="SSF46785">
    <property type="entry name" value="Winged helix' DNA-binding domain"/>
    <property type="match status" value="2"/>
</dbReference>
<evidence type="ECO:0000313" key="3">
    <source>
        <dbReference type="Proteomes" id="UP000248326"/>
    </source>
</evidence>
<protein>
    <submittedName>
        <fullName evidence="2">ATP-dependent DNA helicase RecG</fullName>
    </submittedName>
</protein>
<organism evidence="2 3">
    <name type="scientific">Deinococcus yavapaiensis KR-236</name>
    <dbReference type="NCBI Taxonomy" id="694435"/>
    <lineage>
        <taxon>Bacteria</taxon>
        <taxon>Thermotogati</taxon>
        <taxon>Deinococcota</taxon>
        <taxon>Deinococci</taxon>
        <taxon>Deinococcales</taxon>
        <taxon>Deinococcaceae</taxon>
        <taxon>Deinococcus</taxon>
    </lineage>
</organism>
<reference evidence="2 3" key="1">
    <citation type="submission" date="2018-06" db="EMBL/GenBank/DDBJ databases">
        <title>Genomic Encyclopedia of Type Strains, Phase IV (KMG-IV): sequencing the most valuable type-strain genomes for metagenomic binning, comparative biology and taxonomic classification.</title>
        <authorList>
            <person name="Goeker M."/>
        </authorList>
    </citation>
    <scope>NUCLEOTIDE SEQUENCE [LARGE SCALE GENOMIC DNA]</scope>
    <source>
        <strain evidence="2 3">DSM 18048</strain>
    </source>
</reference>
<dbReference type="Gene3D" id="1.10.10.10">
    <property type="entry name" value="Winged helix-like DNA-binding domain superfamily/Winged helix DNA-binding domain"/>
    <property type="match status" value="1"/>
</dbReference>
<comment type="caution">
    <text evidence="2">The sequence shown here is derived from an EMBL/GenBank/DDBJ whole genome shotgun (WGS) entry which is preliminary data.</text>
</comment>
<evidence type="ECO:0000313" key="2">
    <source>
        <dbReference type="EMBL" id="PYE54744.1"/>
    </source>
</evidence>
<keyword evidence="2" id="KW-0547">Nucleotide-binding</keyword>
<dbReference type="Pfam" id="PF13749">
    <property type="entry name" value="HATPase_c_4"/>
    <property type="match status" value="1"/>
</dbReference>
<keyword evidence="2" id="KW-0347">Helicase</keyword>
<keyword evidence="2" id="KW-0378">Hydrolase</keyword>
<keyword evidence="2" id="KW-0067">ATP-binding</keyword>
<dbReference type="InterPro" id="IPR036388">
    <property type="entry name" value="WH-like_DNA-bd_sf"/>
</dbReference>
<feature type="compositionally biased region" description="Low complexity" evidence="1">
    <location>
        <begin position="484"/>
        <end position="494"/>
    </location>
</feature>
<dbReference type="PANTHER" id="PTHR30595:SF6">
    <property type="entry name" value="SCHLAFEN ALBA-2 DOMAIN-CONTAINING PROTEIN"/>
    <property type="match status" value="1"/>
</dbReference>
<sequence length="544" mass="59389">MGASFDFSLPVAKAAVVRLGVDISPEVLARYAVGLANARGGTILVGVGPDGPQDASDIHPLQVTHAIFELTSGKLSVNVRHEPLGGVRVLSVHVPQAPYLLATLEGEVVAWDGAHLVPVSALPHEPLVQPDFTESVPPHASLADLDPFEVARLRSMGRKGNLASLADLDFLRELGLIRDVNGEAKPTVAGILMAGTSDALKAYVPQAEVCYYHHATSDVEFQFREDLLRPLPALLLRLSELVQARNAFTPVQVGLFRIEVWDYDEAVYREAILNALAHRDYTLRDVVHVHHFPDRLEIMNPGGFPGGITSENILRHAPKRRNPLLAESLARLGFVERAGVGVDKMYSLMLRHGKEPPEFTTYEDAVTLTLHNPGFDAEFVRFVARKQEEMQTLSLDMLIVLSVLGREGDVPRAALARALQLPEERTPRLLAMMEERGLVVKSGRGANTTYALSSDARGALRRSAPSAAVERAERTGRPRRAGSSREAALALASRPEGASNGDVRRELGLSTQGAWRVLRALLDAGVVERRGRGPKNARYFRRVS</sequence>
<dbReference type="Gene3D" id="3.30.950.30">
    <property type="entry name" value="Schlafen, AAA domain"/>
    <property type="match status" value="1"/>
</dbReference>
<evidence type="ECO:0000256" key="1">
    <source>
        <dbReference type="SAM" id="MobiDB-lite"/>
    </source>
</evidence>
<dbReference type="Proteomes" id="UP000248326">
    <property type="component" value="Unassembled WGS sequence"/>
</dbReference>
<gene>
    <name evidence="2" type="ORF">DES52_10414</name>
</gene>
<dbReference type="EMBL" id="QJSX01000004">
    <property type="protein sequence ID" value="PYE54744.1"/>
    <property type="molecule type" value="Genomic_DNA"/>
</dbReference>
<dbReference type="InterPro" id="IPR036390">
    <property type="entry name" value="WH_DNA-bd_sf"/>
</dbReference>
<dbReference type="PANTHER" id="PTHR30595">
    <property type="entry name" value="GLPR-RELATED TRANSCRIPTIONAL REPRESSOR"/>
    <property type="match status" value="1"/>
</dbReference>
<accession>A0A318SBT4</accession>
<keyword evidence="3" id="KW-1185">Reference proteome</keyword>
<proteinExistence type="predicted"/>
<dbReference type="AlphaFoldDB" id="A0A318SBT4"/>
<dbReference type="InterPro" id="IPR038461">
    <property type="entry name" value="Schlafen_AlbA_2_dom_sf"/>
</dbReference>
<feature type="region of interest" description="Disordered" evidence="1">
    <location>
        <begin position="462"/>
        <end position="503"/>
    </location>
</feature>
<dbReference type="InterPro" id="IPR038475">
    <property type="entry name" value="RecG_C_sf"/>
</dbReference>